<organism evidence="1">
    <name type="scientific">marine sediment metagenome</name>
    <dbReference type="NCBI Taxonomy" id="412755"/>
    <lineage>
        <taxon>unclassified sequences</taxon>
        <taxon>metagenomes</taxon>
        <taxon>ecological metagenomes</taxon>
    </lineage>
</organism>
<sequence length="152" mass="18192">MMSPTYYLLPEIKKDCINTIRYSLKKKNVITLQQKRNQINEQIKQVSLVHEKIDPKTDKWKIPDDISTKVHEKMAPLKSMAIKLMETSDYEIFNSTICTIRDISISYLQIRQDYKTFYDHYLFLLAETFKDLIKNAERYNDINFNRNIFKAI</sequence>
<dbReference type="AlphaFoldDB" id="X1EEW9"/>
<dbReference type="EMBL" id="BARU01001466">
    <property type="protein sequence ID" value="GAH31157.1"/>
    <property type="molecule type" value="Genomic_DNA"/>
</dbReference>
<gene>
    <name evidence="1" type="ORF">S03H2_03845</name>
</gene>
<protein>
    <submittedName>
        <fullName evidence="1">Uncharacterized protein</fullName>
    </submittedName>
</protein>
<proteinExistence type="predicted"/>
<comment type="caution">
    <text evidence="1">The sequence shown here is derived from an EMBL/GenBank/DDBJ whole genome shotgun (WGS) entry which is preliminary data.</text>
</comment>
<name>X1EEW9_9ZZZZ</name>
<accession>X1EEW9</accession>
<feature type="non-terminal residue" evidence="1">
    <location>
        <position position="152"/>
    </location>
</feature>
<reference evidence="1" key="1">
    <citation type="journal article" date="2014" name="Front. Microbiol.">
        <title>High frequency of phylogenetically diverse reductive dehalogenase-homologous genes in deep subseafloor sedimentary metagenomes.</title>
        <authorList>
            <person name="Kawai M."/>
            <person name="Futagami T."/>
            <person name="Toyoda A."/>
            <person name="Takaki Y."/>
            <person name="Nishi S."/>
            <person name="Hori S."/>
            <person name="Arai W."/>
            <person name="Tsubouchi T."/>
            <person name="Morono Y."/>
            <person name="Uchiyama I."/>
            <person name="Ito T."/>
            <person name="Fujiyama A."/>
            <person name="Inagaki F."/>
            <person name="Takami H."/>
        </authorList>
    </citation>
    <scope>NUCLEOTIDE SEQUENCE</scope>
    <source>
        <strain evidence="1">Expedition CK06-06</strain>
    </source>
</reference>
<evidence type="ECO:0000313" key="1">
    <source>
        <dbReference type="EMBL" id="GAH31157.1"/>
    </source>
</evidence>